<dbReference type="InterPro" id="IPR051922">
    <property type="entry name" value="Bact_Sporulation_Assoc"/>
</dbReference>
<feature type="region of interest" description="Disordered" evidence="1">
    <location>
        <begin position="665"/>
        <end position="688"/>
    </location>
</feature>
<proteinExistence type="predicted"/>
<feature type="domain" description="Sporulation stage II protein D amidase enhancer LytB N-terminal" evidence="2">
    <location>
        <begin position="321"/>
        <end position="407"/>
    </location>
</feature>
<dbReference type="OrthoDB" id="9794671at2"/>
<evidence type="ECO:0000313" key="3">
    <source>
        <dbReference type="EMBL" id="OCT14957.1"/>
    </source>
</evidence>
<evidence type="ECO:0000313" key="4">
    <source>
        <dbReference type="Proteomes" id="UP000093309"/>
    </source>
</evidence>
<reference evidence="4" key="1">
    <citation type="submission" date="2016-05" db="EMBL/GenBank/DDBJ databases">
        <title>Paenibacillus oryzae. sp. nov., isolated from the rice root.</title>
        <authorList>
            <person name="Zhang J."/>
            <person name="Zhang X."/>
        </authorList>
    </citation>
    <scope>NUCLEOTIDE SEQUENCE [LARGE SCALE GENOMIC DNA]</scope>
    <source>
        <strain evidence="4">KCTC13222</strain>
    </source>
</reference>
<keyword evidence="4" id="KW-1185">Reference proteome</keyword>
<dbReference type="EMBL" id="LYPC01000014">
    <property type="protein sequence ID" value="OCT14957.1"/>
    <property type="molecule type" value="Genomic_DNA"/>
</dbReference>
<dbReference type="PANTHER" id="PTHR30032:SF4">
    <property type="entry name" value="AMIDASE ENHANCER"/>
    <property type="match status" value="1"/>
</dbReference>
<protein>
    <recommendedName>
        <fullName evidence="2">Sporulation stage II protein D amidase enhancer LytB N-terminal domain-containing protein</fullName>
    </recommendedName>
</protein>
<dbReference type="RefSeq" id="WP_065851816.1">
    <property type="nucleotide sequence ID" value="NZ_LYPC01000014.1"/>
</dbReference>
<dbReference type="InterPro" id="IPR013486">
    <property type="entry name" value="SpoIID/LytB"/>
</dbReference>
<dbReference type="NCBIfam" id="TIGR02669">
    <property type="entry name" value="SpoIID_LytB"/>
    <property type="match status" value="1"/>
</dbReference>
<dbReference type="GO" id="GO:0030288">
    <property type="term" value="C:outer membrane-bounded periplasmic space"/>
    <property type="evidence" value="ECO:0007669"/>
    <property type="project" value="TreeGrafter"/>
</dbReference>
<accession>A0A1C1A323</accession>
<sequence>MHGRHKLTTPRRIAIIAAAALTFGSFSYIGGSSASVNAAGIKHLDQIRVALVINAAKYKKVEPLVSLTSPGGFDIGVRSSVSAEVKPWASIADTTIRMSLDQFSTMMLETTDFAAAKALNAKLAVMPEDSYVLSRTKMGKPVYQVYYGSLPTKTEADNAAAQALKDPTVAALTKSGTPTGTGPLHLSAGAFASEAAAGQQLAVYTQAGISADIVLQADNTGLVSYGVWVGNEATDVKLEAVKQAALKAVPNTPLQAANTKSPYLIRRSDVTAANSPTASITHYTTATGDQKTMVQPKKMGIAVKENAERKYRGNMEVSTYHDRLALVNEVPMEQYLYGVLGSELSSLWPAEALKAQAVAARTFAIVQGNKYEIAQVTDTTLDQAYFGLDKEFTAGNLAVDATKDEVISDKRGNLITPVFASNAGGQTADSTEVWGNAVDYLRSVASPDQGAEQGKAIWYQIQLSDGRIGFVHSMYVKDTTQKDASGKSYFEATESDVNVRLAPYVDNTANPSIAKLAMKEKVLVVGQERESNAYSWIRGPYTLNDMKSKLAAANISINGELTSLEVSKRGPSGRVIELKANGVAVNVPYPDALRSALGGLPSTLFEIEGAGSYTGTSPSVPNLALLTSSGVVSSSSTTDSFYVLSGKQTQPTAVKKSDVMTISASGISKPQTSSTGSSGSSGAAPKGTIIIRGKGNGHGLGMSQWGAKGFAEQGYDYKKILQTYYTGVNITKE</sequence>
<evidence type="ECO:0000256" key="1">
    <source>
        <dbReference type="SAM" id="MobiDB-lite"/>
    </source>
</evidence>
<dbReference type="Proteomes" id="UP000093309">
    <property type="component" value="Unassembled WGS sequence"/>
</dbReference>
<evidence type="ECO:0000259" key="2">
    <source>
        <dbReference type="Pfam" id="PF08486"/>
    </source>
</evidence>
<gene>
    <name evidence="3" type="ORF">A8709_12565</name>
</gene>
<dbReference type="STRING" id="512399.A8709_12565"/>
<dbReference type="PANTHER" id="PTHR30032">
    <property type="entry name" value="N-ACETYLMURAMOYL-L-ALANINE AMIDASE-RELATED"/>
    <property type="match status" value="1"/>
</dbReference>
<organism evidence="3 4">
    <name type="scientific">Paenibacillus pectinilyticus</name>
    <dbReference type="NCBI Taxonomy" id="512399"/>
    <lineage>
        <taxon>Bacteria</taxon>
        <taxon>Bacillati</taxon>
        <taxon>Bacillota</taxon>
        <taxon>Bacilli</taxon>
        <taxon>Bacillales</taxon>
        <taxon>Paenibacillaceae</taxon>
        <taxon>Paenibacillus</taxon>
    </lineage>
</organism>
<dbReference type="GO" id="GO:0030435">
    <property type="term" value="P:sporulation resulting in formation of a cellular spore"/>
    <property type="evidence" value="ECO:0007669"/>
    <property type="project" value="InterPro"/>
</dbReference>
<dbReference type="Pfam" id="PF08486">
    <property type="entry name" value="SpoIID"/>
    <property type="match status" value="1"/>
</dbReference>
<name>A0A1C1A323_9BACL</name>
<dbReference type="InterPro" id="IPR013693">
    <property type="entry name" value="SpoIID/LytB_N"/>
</dbReference>
<comment type="caution">
    <text evidence="3">The sequence shown here is derived from an EMBL/GenBank/DDBJ whole genome shotgun (WGS) entry which is preliminary data.</text>
</comment>
<dbReference type="AlphaFoldDB" id="A0A1C1A323"/>
<feature type="compositionally biased region" description="Low complexity" evidence="1">
    <location>
        <begin position="672"/>
        <end position="682"/>
    </location>
</feature>